<keyword evidence="2 4" id="KW-0560">Oxidoreductase</keyword>
<feature type="domain" description="D-isomer specific 2-hydroxyacid dehydrogenase NAD-binding" evidence="6">
    <location>
        <begin position="114"/>
        <end position="290"/>
    </location>
</feature>
<dbReference type="PANTHER" id="PTHR43333">
    <property type="entry name" value="2-HACID_DH_C DOMAIN-CONTAINING PROTEIN"/>
    <property type="match status" value="1"/>
</dbReference>
<comment type="similarity">
    <text evidence="1 4">Belongs to the D-isomer specific 2-hydroxyacid dehydrogenase family.</text>
</comment>
<dbReference type="AlphaFoldDB" id="A0A7Y0K8G1"/>
<gene>
    <name evidence="7" type="ORF">HHU08_12085</name>
</gene>
<sequence>MPSEVDNPIIYIRRSIPQKYLDKMTALGAEFIMDPWQYGDPEPPITQDIKDCNIVLTLGLTDSLSILQQASQIKWVQSLSVGLDALLTEEVRRSDIIITNTKGCTSIPIAEHTIAMMAGLARGIPFMVRNQLNNSWAPTPITDLAGATVGIIGYGEIGKQIAKRAKALDMRVIGCKKRPSFLSKEDLADKIVGLDQLDDVIAESDFLILALPSTPDTYHLINQEKLLKMKRTSFLINIGRGNTIVEKELIYLLKEQKIAGAALDVFEVEPLPREHPIWELDNVIISPHNAFFSPNTLDRYMEVFLENIQRFKEGKDLINVVDKQLGY</sequence>
<evidence type="ECO:0000256" key="1">
    <source>
        <dbReference type="ARBA" id="ARBA00005854"/>
    </source>
</evidence>
<dbReference type="EMBL" id="JABBPK010000001">
    <property type="protein sequence ID" value="NMO77736.1"/>
    <property type="molecule type" value="Genomic_DNA"/>
</dbReference>
<evidence type="ECO:0000256" key="2">
    <source>
        <dbReference type="ARBA" id="ARBA00023002"/>
    </source>
</evidence>
<dbReference type="Gene3D" id="3.40.50.720">
    <property type="entry name" value="NAD(P)-binding Rossmann-like Domain"/>
    <property type="match status" value="2"/>
</dbReference>
<dbReference type="SUPFAM" id="SSF51735">
    <property type="entry name" value="NAD(P)-binding Rossmann-fold domains"/>
    <property type="match status" value="1"/>
</dbReference>
<evidence type="ECO:0000313" key="8">
    <source>
        <dbReference type="Proteomes" id="UP000588491"/>
    </source>
</evidence>
<dbReference type="InterPro" id="IPR006140">
    <property type="entry name" value="D-isomer_DH_NAD-bd"/>
</dbReference>
<dbReference type="SUPFAM" id="SSF52283">
    <property type="entry name" value="Formate/glycerate dehydrogenase catalytic domain-like"/>
    <property type="match status" value="1"/>
</dbReference>
<dbReference type="Pfam" id="PF00389">
    <property type="entry name" value="2-Hacid_dh"/>
    <property type="match status" value="1"/>
</dbReference>
<dbReference type="RefSeq" id="WP_016204823.1">
    <property type="nucleotide sequence ID" value="NZ_JABBPK010000001.1"/>
</dbReference>
<accession>A0A7Y0K8G1</accession>
<evidence type="ECO:0000256" key="4">
    <source>
        <dbReference type="RuleBase" id="RU003719"/>
    </source>
</evidence>
<keyword evidence="8" id="KW-1185">Reference proteome</keyword>
<reference evidence="7 8" key="1">
    <citation type="submission" date="2020-04" db="EMBL/GenBank/DDBJ databases">
        <title>Bacillus sp. UniB3 isolated from commercial digestive syrup.</title>
        <authorList>
            <person name="Thorat V."/>
            <person name="Kirdat K."/>
            <person name="Tiwarekar B."/>
            <person name="Yadav A."/>
        </authorList>
    </citation>
    <scope>NUCLEOTIDE SEQUENCE [LARGE SCALE GENOMIC DNA]</scope>
    <source>
        <strain evidence="7 8">UniB3</strain>
    </source>
</reference>
<dbReference type="CDD" id="cd05300">
    <property type="entry name" value="2-Hacid_dh_1"/>
    <property type="match status" value="1"/>
</dbReference>
<protein>
    <submittedName>
        <fullName evidence="7">D-2-hydroxyacid dehydrogenase</fullName>
    </submittedName>
</protein>
<proteinExistence type="inferred from homology"/>
<evidence type="ECO:0000259" key="6">
    <source>
        <dbReference type="Pfam" id="PF02826"/>
    </source>
</evidence>
<dbReference type="InterPro" id="IPR036291">
    <property type="entry name" value="NAD(P)-bd_dom_sf"/>
</dbReference>
<dbReference type="Pfam" id="PF02826">
    <property type="entry name" value="2-Hacid_dh_C"/>
    <property type="match status" value="1"/>
</dbReference>
<evidence type="ECO:0000313" key="7">
    <source>
        <dbReference type="EMBL" id="NMO77736.1"/>
    </source>
</evidence>
<comment type="caution">
    <text evidence="7">The sequence shown here is derived from an EMBL/GenBank/DDBJ whole genome shotgun (WGS) entry which is preliminary data.</text>
</comment>
<evidence type="ECO:0000259" key="5">
    <source>
        <dbReference type="Pfam" id="PF00389"/>
    </source>
</evidence>
<keyword evidence="3" id="KW-0520">NAD</keyword>
<evidence type="ECO:0000256" key="3">
    <source>
        <dbReference type="ARBA" id="ARBA00023027"/>
    </source>
</evidence>
<feature type="domain" description="D-isomer specific 2-hydroxyacid dehydrogenase catalytic" evidence="5">
    <location>
        <begin position="45"/>
        <end position="321"/>
    </location>
</feature>
<dbReference type="GO" id="GO:0016616">
    <property type="term" value="F:oxidoreductase activity, acting on the CH-OH group of donors, NAD or NADP as acceptor"/>
    <property type="evidence" value="ECO:0007669"/>
    <property type="project" value="InterPro"/>
</dbReference>
<dbReference type="GO" id="GO:0051287">
    <property type="term" value="F:NAD binding"/>
    <property type="evidence" value="ECO:0007669"/>
    <property type="project" value="InterPro"/>
</dbReference>
<name>A0A7Y0K8G1_9BACI</name>
<dbReference type="Proteomes" id="UP000588491">
    <property type="component" value="Unassembled WGS sequence"/>
</dbReference>
<dbReference type="PANTHER" id="PTHR43333:SF1">
    <property type="entry name" value="D-ISOMER SPECIFIC 2-HYDROXYACID DEHYDROGENASE NAD-BINDING DOMAIN-CONTAINING PROTEIN"/>
    <property type="match status" value="1"/>
</dbReference>
<dbReference type="InterPro" id="IPR006139">
    <property type="entry name" value="D-isomer_2_OHA_DH_cat_dom"/>
</dbReference>
<organism evidence="7 8">
    <name type="scientific">Niallia alba</name>
    <dbReference type="NCBI Taxonomy" id="2729105"/>
    <lineage>
        <taxon>Bacteria</taxon>
        <taxon>Bacillati</taxon>
        <taxon>Bacillota</taxon>
        <taxon>Bacilli</taxon>
        <taxon>Bacillales</taxon>
        <taxon>Bacillaceae</taxon>
        <taxon>Niallia</taxon>
    </lineage>
</organism>